<dbReference type="OrthoDB" id="5034579at2759"/>
<dbReference type="InterPro" id="IPR022643">
    <property type="entry name" value="De-COase2_C"/>
</dbReference>
<evidence type="ECO:0000256" key="2">
    <source>
        <dbReference type="ARBA" id="ARBA00022898"/>
    </source>
</evidence>
<dbReference type="GO" id="GO:0009089">
    <property type="term" value="P:lysine biosynthetic process via diaminopimelate"/>
    <property type="evidence" value="ECO:0007669"/>
    <property type="project" value="TreeGrafter"/>
</dbReference>
<dbReference type="Pfam" id="PF00278">
    <property type="entry name" value="Orn_DAP_Arg_deC"/>
    <property type="match status" value="1"/>
</dbReference>
<proteinExistence type="inferred from homology"/>
<dbReference type="InterPro" id="IPR000183">
    <property type="entry name" value="Orn/DAP/Arg_de-COase"/>
</dbReference>
<dbReference type="PANTHER" id="PTHR43727:SF3">
    <property type="entry name" value="GROUP IV DECARBOXYLASE"/>
    <property type="match status" value="1"/>
</dbReference>
<dbReference type="AlphaFoldDB" id="A0A1V9Y4I9"/>
<dbReference type="STRING" id="74557.A0A1V9Y4I9"/>
<organism evidence="7 8">
    <name type="scientific">Thraustotheca clavata</name>
    <dbReference type="NCBI Taxonomy" id="74557"/>
    <lineage>
        <taxon>Eukaryota</taxon>
        <taxon>Sar</taxon>
        <taxon>Stramenopiles</taxon>
        <taxon>Oomycota</taxon>
        <taxon>Saprolegniomycetes</taxon>
        <taxon>Saprolegniales</taxon>
        <taxon>Achlyaceae</taxon>
        <taxon>Thraustotheca</taxon>
    </lineage>
</organism>
<dbReference type="Gene3D" id="2.40.37.10">
    <property type="entry name" value="Lyase, Ornithine Decarboxylase, Chain A, domain 1"/>
    <property type="match status" value="1"/>
</dbReference>
<evidence type="ECO:0000256" key="3">
    <source>
        <dbReference type="PIRSR" id="PIRSR600183-50"/>
    </source>
</evidence>
<gene>
    <name evidence="7" type="ORF">THRCLA_11969</name>
</gene>
<dbReference type="Gene3D" id="3.20.20.10">
    <property type="entry name" value="Alanine racemase"/>
    <property type="match status" value="1"/>
</dbReference>
<protein>
    <submittedName>
        <fullName evidence="7">Diaminopimelate decarboxylase</fullName>
    </submittedName>
</protein>
<name>A0A1V9Y4I9_9STRA</name>
<feature type="active site" description="Proton donor" evidence="3">
    <location>
        <position position="435"/>
    </location>
</feature>
<evidence type="ECO:0000259" key="5">
    <source>
        <dbReference type="Pfam" id="PF00278"/>
    </source>
</evidence>
<dbReference type="Pfam" id="PF02784">
    <property type="entry name" value="Orn_Arg_deC_N"/>
    <property type="match status" value="1"/>
</dbReference>
<feature type="modified residue" description="N6-(pyridoxal phosphate)lysine" evidence="3">
    <location>
        <position position="123"/>
    </location>
</feature>
<dbReference type="Proteomes" id="UP000243217">
    <property type="component" value="Unassembled WGS sequence"/>
</dbReference>
<accession>A0A1V9Y4I9</accession>
<evidence type="ECO:0000313" key="8">
    <source>
        <dbReference type="Proteomes" id="UP000243217"/>
    </source>
</evidence>
<dbReference type="InterPro" id="IPR022644">
    <property type="entry name" value="De-COase2_N"/>
</dbReference>
<dbReference type="InterPro" id="IPR029066">
    <property type="entry name" value="PLP-binding_barrel"/>
</dbReference>
<feature type="domain" description="Orn/DAP/Arg decarboxylase 2 C-terminal" evidence="5">
    <location>
        <begin position="369"/>
        <end position="462"/>
    </location>
</feature>
<comment type="similarity">
    <text evidence="4">Belongs to the Orn/Lys/Arg decarboxylase class-II family.</text>
</comment>
<comment type="cofactor">
    <cofactor evidence="1 3">
        <name>pyridoxal 5'-phosphate</name>
        <dbReference type="ChEBI" id="CHEBI:597326"/>
    </cofactor>
</comment>
<comment type="caution">
    <text evidence="7">The sequence shown here is derived from an EMBL/GenBank/DDBJ whole genome shotgun (WGS) entry which is preliminary data.</text>
</comment>
<dbReference type="SUPFAM" id="SSF50621">
    <property type="entry name" value="Alanine racemase C-terminal domain-like"/>
    <property type="match status" value="1"/>
</dbReference>
<keyword evidence="8" id="KW-1185">Reference proteome</keyword>
<reference evidence="7 8" key="1">
    <citation type="journal article" date="2014" name="Genome Biol. Evol.">
        <title>The secreted proteins of Achlya hypogyna and Thraustotheca clavata identify the ancestral oomycete secretome and reveal gene acquisitions by horizontal gene transfer.</title>
        <authorList>
            <person name="Misner I."/>
            <person name="Blouin N."/>
            <person name="Leonard G."/>
            <person name="Richards T.A."/>
            <person name="Lane C.E."/>
        </authorList>
    </citation>
    <scope>NUCLEOTIDE SEQUENCE [LARGE SCALE GENOMIC DNA]</scope>
    <source>
        <strain evidence="7 8">ATCC 34112</strain>
    </source>
</reference>
<dbReference type="SUPFAM" id="SSF51419">
    <property type="entry name" value="PLP-binding barrel"/>
    <property type="match status" value="1"/>
</dbReference>
<keyword evidence="2 3" id="KW-0663">Pyridoxal phosphate</keyword>
<evidence type="ECO:0000313" key="7">
    <source>
        <dbReference type="EMBL" id="OQR80626.1"/>
    </source>
</evidence>
<sequence>MESILSFDFNAALGEKVNISSSLLALEVCKKVNLDPKMTVSELIQEFIERKKIKKENDVPDDIEAHAARAQGVKDVVHHLVHEKLVDDLNPVVDLFDMDMFELRLNELVEAFPNFWTHALAIKANPLAGILLQAKPLGIGLETASFAEGMHAVKLGFSPEKIIIDSPCKALHELKTLMLLGCYVNLDNLTEIHKVQTLYDHNDNENTPFLSKIGLRINPVVGGGTIAASSTATATSKFGLIWTPETEDELVNLFATHSWLQGIHVHVGSQGCALDLLVAGAKRAVEFALLVNKRIERNQVCVIDIGGGVPTIYNGLKMEAVTYKSYASLLQSRVPGKIKIRAVPQKHLELFSGEFKVITEFGRSIFAKPGITLSRVEAVKDWNGHRVAVINCGANQFLRSVYLPKTWPLKFSVFDASGQQKTTSFVPQDLAGPLCFSGDVVARQALLPLLETGDYVVIHDTGAYTMAMYSKFNSIPAPATLAYRREGNRVYVSRVKARETVEETLAFWGEHKELLWK</sequence>
<dbReference type="PANTHER" id="PTHR43727">
    <property type="entry name" value="DIAMINOPIMELATE DECARBOXYLASE"/>
    <property type="match status" value="1"/>
</dbReference>
<evidence type="ECO:0000259" key="6">
    <source>
        <dbReference type="Pfam" id="PF02784"/>
    </source>
</evidence>
<dbReference type="GO" id="GO:0008836">
    <property type="term" value="F:diaminopimelate decarboxylase activity"/>
    <property type="evidence" value="ECO:0007669"/>
    <property type="project" value="TreeGrafter"/>
</dbReference>
<dbReference type="PRINTS" id="PR01179">
    <property type="entry name" value="ODADCRBXLASE"/>
</dbReference>
<evidence type="ECO:0000256" key="4">
    <source>
        <dbReference type="RuleBase" id="RU003737"/>
    </source>
</evidence>
<dbReference type="EMBL" id="JNBS01005163">
    <property type="protein sequence ID" value="OQR80626.1"/>
    <property type="molecule type" value="Genomic_DNA"/>
</dbReference>
<evidence type="ECO:0000256" key="1">
    <source>
        <dbReference type="ARBA" id="ARBA00001933"/>
    </source>
</evidence>
<dbReference type="InterPro" id="IPR009006">
    <property type="entry name" value="Ala_racemase/Decarboxylase_C"/>
</dbReference>
<feature type="domain" description="Orn/DAP/Arg decarboxylase 2 N-terminal" evidence="6">
    <location>
        <begin position="104"/>
        <end position="336"/>
    </location>
</feature>